<keyword evidence="3" id="KW-1185">Reference proteome</keyword>
<dbReference type="AlphaFoldDB" id="A0A919CJR9"/>
<evidence type="ECO:0000256" key="1">
    <source>
        <dbReference type="SAM" id="Phobius"/>
    </source>
</evidence>
<feature type="transmembrane region" description="Helical" evidence="1">
    <location>
        <begin position="49"/>
        <end position="66"/>
    </location>
</feature>
<gene>
    <name evidence="2" type="ORF">GCM10007053_15720</name>
</gene>
<dbReference type="Proteomes" id="UP000644693">
    <property type="component" value="Unassembled WGS sequence"/>
</dbReference>
<evidence type="ECO:0008006" key="4">
    <source>
        <dbReference type="Google" id="ProtNLM"/>
    </source>
</evidence>
<evidence type="ECO:0000313" key="3">
    <source>
        <dbReference type="Proteomes" id="UP000644693"/>
    </source>
</evidence>
<dbReference type="RefSeq" id="WP_229802640.1">
    <property type="nucleotide sequence ID" value="NZ_BMYM01000001.1"/>
</dbReference>
<reference evidence="2" key="1">
    <citation type="journal article" date="2014" name="Int. J. Syst. Evol. Microbiol.">
        <title>Complete genome sequence of Corynebacterium casei LMG S-19264T (=DSM 44701T), isolated from a smear-ripened cheese.</title>
        <authorList>
            <consortium name="US DOE Joint Genome Institute (JGI-PGF)"/>
            <person name="Walter F."/>
            <person name="Albersmeier A."/>
            <person name="Kalinowski J."/>
            <person name="Ruckert C."/>
        </authorList>
    </citation>
    <scope>NUCLEOTIDE SEQUENCE</scope>
    <source>
        <strain evidence="2">KCTC 23430</strain>
    </source>
</reference>
<comment type="caution">
    <text evidence="2">The sequence shown here is derived from an EMBL/GenBank/DDBJ whole genome shotgun (WGS) entry which is preliminary data.</text>
</comment>
<name>A0A919CJR9_9GAMM</name>
<evidence type="ECO:0000313" key="2">
    <source>
        <dbReference type="EMBL" id="GHD32039.1"/>
    </source>
</evidence>
<dbReference type="EMBL" id="BMYM01000001">
    <property type="protein sequence ID" value="GHD32039.1"/>
    <property type="molecule type" value="Genomic_DNA"/>
</dbReference>
<feature type="transmembrane region" description="Helical" evidence="1">
    <location>
        <begin position="16"/>
        <end position="37"/>
    </location>
</feature>
<dbReference type="Pfam" id="PF03203">
    <property type="entry name" value="MerC"/>
    <property type="match status" value="1"/>
</dbReference>
<sequence>MMYQSEAVQTTADKTAIFLSVLCSLHCLVTPVALVMMPSLVGLGLEDEAFHLWMVVAVVPLSLFALTMGCRKHKNASVLVLGLAGLAVLCSPFIIGHEALGEWGERGLTLLGAAMIALSHFRNFSLCRVCQPTEATS</sequence>
<feature type="transmembrane region" description="Helical" evidence="1">
    <location>
        <begin position="103"/>
        <end position="121"/>
    </location>
</feature>
<dbReference type="GO" id="GO:0016020">
    <property type="term" value="C:membrane"/>
    <property type="evidence" value="ECO:0007669"/>
    <property type="project" value="InterPro"/>
</dbReference>
<feature type="transmembrane region" description="Helical" evidence="1">
    <location>
        <begin position="78"/>
        <end position="97"/>
    </location>
</feature>
<dbReference type="InterPro" id="IPR004891">
    <property type="entry name" value="Mercury-R_MerC"/>
</dbReference>
<reference evidence="2" key="2">
    <citation type="submission" date="2020-09" db="EMBL/GenBank/DDBJ databases">
        <authorList>
            <person name="Sun Q."/>
            <person name="Kim S."/>
        </authorList>
    </citation>
    <scope>NUCLEOTIDE SEQUENCE</scope>
    <source>
        <strain evidence="2">KCTC 23430</strain>
    </source>
</reference>
<keyword evidence="1" id="KW-0472">Membrane</keyword>
<keyword evidence="1" id="KW-0812">Transmembrane</keyword>
<accession>A0A919CJR9</accession>
<proteinExistence type="predicted"/>
<protein>
    <recommendedName>
        <fullName evidence="4">MerC domain-containing protein</fullName>
    </recommendedName>
</protein>
<organism evidence="2 3">
    <name type="scientific">Parahalioglobus pacificus</name>
    <dbReference type="NCBI Taxonomy" id="930806"/>
    <lineage>
        <taxon>Bacteria</taxon>
        <taxon>Pseudomonadati</taxon>
        <taxon>Pseudomonadota</taxon>
        <taxon>Gammaproteobacteria</taxon>
        <taxon>Cellvibrionales</taxon>
        <taxon>Halieaceae</taxon>
        <taxon>Parahalioglobus</taxon>
    </lineage>
</organism>
<keyword evidence="1" id="KW-1133">Transmembrane helix</keyword>
<dbReference type="GO" id="GO:0015097">
    <property type="term" value="F:mercury ion transmembrane transporter activity"/>
    <property type="evidence" value="ECO:0007669"/>
    <property type="project" value="InterPro"/>
</dbReference>